<evidence type="ECO:0000256" key="3">
    <source>
        <dbReference type="ARBA" id="ARBA00022729"/>
    </source>
</evidence>
<feature type="chain" id="PRO_5025610536" description="X8 domain-containing protein" evidence="4">
    <location>
        <begin position="29"/>
        <end position="200"/>
    </location>
</feature>
<dbReference type="EMBL" id="VEPZ02001530">
    <property type="protein sequence ID" value="KAE8669273.1"/>
    <property type="molecule type" value="Genomic_DNA"/>
</dbReference>
<dbReference type="GO" id="GO:0005886">
    <property type="term" value="C:plasma membrane"/>
    <property type="evidence" value="ECO:0007669"/>
    <property type="project" value="UniProtKB-SubCell"/>
</dbReference>
<name>A0A6A2X2Z0_HIBSY</name>
<dbReference type="AlphaFoldDB" id="A0A6A2X2Z0"/>
<keyword evidence="7" id="KW-1185">Reference proteome</keyword>
<dbReference type="InterPro" id="IPR012946">
    <property type="entry name" value="X8"/>
</dbReference>
<dbReference type="PANTHER" id="PTHR31044">
    <property type="entry name" value="BETA-1,3 GLUCANASE"/>
    <property type="match status" value="1"/>
</dbReference>
<accession>A0A6A2X2Z0</accession>
<keyword evidence="2" id="KW-0449">Lipoprotein</keyword>
<keyword evidence="2" id="KW-0325">Glycoprotein</keyword>
<gene>
    <name evidence="6" type="ORF">F3Y22_tig00112249pilonHSYRG00157</name>
</gene>
<feature type="domain" description="X8" evidence="5">
    <location>
        <begin position="45"/>
        <end position="125"/>
    </location>
</feature>
<keyword evidence="2" id="KW-0472">Membrane</keyword>
<sequence>MKSLSRVSFLILAAVVFHLFSSASVVETHGVVLDNGTAVVTPPTSFCVPTEKASDAELQKAMDFACGQGIDCGPIQPGAVCGDPPTVRSRAAFAMNSYYRFREGNPRFCDFNGIGRVISENPKVYFPELAVKERYSQFFRRPKMSTSPSIVPETPIEGQHLENVVESNDDMELHGDDNDDARGVSFEERARSAEELKQMS</sequence>
<proteinExistence type="predicted"/>
<comment type="subcellular location">
    <subcellularLocation>
        <location evidence="1">Cell membrane</location>
        <topology evidence="1">Lipid-anchor</topology>
        <topology evidence="1">GPI-anchor</topology>
    </subcellularLocation>
</comment>
<organism evidence="6 7">
    <name type="scientific">Hibiscus syriacus</name>
    <name type="common">Rose of Sharon</name>
    <dbReference type="NCBI Taxonomy" id="106335"/>
    <lineage>
        <taxon>Eukaryota</taxon>
        <taxon>Viridiplantae</taxon>
        <taxon>Streptophyta</taxon>
        <taxon>Embryophyta</taxon>
        <taxon>Tracheophyta</taxon>
        <taxon>Spermatophyta</taxon>
        <taxon>Magnoliopsida</taxon>
        <taxon>eudicotyledons</taxon>
        <taxon>Gunneridae</taxon>
        <taxon>Pentapetalae</taxon>
        <taxon>rosids</taxon>
        <taxon>malvids</taxon>
        <taxon>Malvales</taxon>
        <taxon>Malvaceae</taxon>
        <taxon>Malvoideae</taxon>
        <taxon>Hibiscus</taxon>
    </lineage>
</organism>
<protein>
    <recommendedName>
        <fullName evidence="5">X8 domain-containing protein</fullName>
    </recommendedName>
</protein>
<dbReference type="GO" id="GO:0098552">
    <property type="term" value="C:side of membrane"/>
    <property type="evidence" value="ECO:0007669"/>
    <property type="project" value="UniProtKB-KW"/>
</dbReference>
<dbReference type="PANTHER" id="PTHR31044:SF52">
    <property type="entry name" value="OS01G0631500 PROTEIN"/>
    <property type="match status" value="1"/>
</dbReference>
<dbReference type="Gene3D" id="1.20.58.1040">
    <property type="match status" value="1"/>
</dbReference>
<evidence type="ECO:0000313" key="6">
    <source>
        <dbReference type="EMBL" id="KAE8669273.1"/>
    </source>
</evidence>
<feature type="signal peptide" evidence="4">
    <location>
        <begin position="1"/>
        <end position="28"/>
    </location>
</feature>
<evidence type="ECO:0000256" key="1">
    <source>
        <dbReference type="ARBA" id="ARBA00004609"/>
    </source>
</evidence>
<evidence type="ECO:0000256" key="4">
    <source>
        <dbReference type="SAM" id="SignalP"/>
    </source>
</evidence>
<keyword evidence="2" id="KW-0336">GPI-anchor</keyword>
<evidence type="ECO:0000259" key="5">
    <source>
        <dbReference type="SMART" id="SM00768"/>
    </source>
</evidence>
<evidence type="ECO:0000256" key="2">
    <source>
        <dbReference type="ARBA" id="ARBA00022622"/>
    </source>
</evidence>
<reference evidence="6" key="1">
    <citation type="submission" date="2019-09" db="EMBL/GenBank/DDBJ databases">
        <title>Draft genome information of white flower Hibiscus syriacus.</title>
        <authorList>
            <person name="Kim Y.-M."/>
        </authorList>
    </citation>
    <scope>NUCLEOTIDE SEQUENCE [LARGE SCALE GENOMIC DNA]</scope>
    <source>
        <strain evidence="6">YM2019G1</strain>
    </source>
</reference>
<evidence type="ECO:0000313" key="7">
    <source>
        <dbReference type="Proteomes" id="UP000436088"/>
    </source>
</evidence>
<comment type="caution">
    <text evidence="6">The sequence shown here is derived from an EMBL/GenBank/DDBJ whole genome shotgun (WGS) entry which is preliminary data.</text>
</comment>
<dbReference type="Proteomes" id="UP000436088">
    <property type="component" value="Unassembled WGS sequence"/>
</dbReference>
<dbReference type="GO" id="GO:0009506">
    <property type="term" value="C:plasmodesma"/>
    <property type="evidence" value="ECO:0007669"/>
    <property type="project" value="UniProtKB-ARBA"/>
</dbReference>
<dbReference type="SMART" id="SM00768">
    <property type="entry name" value="X8"/>
    <property type="match status" value="1"/>
</dbReference>
<dbReference type="Pfam" id="PF07983">
    <property type="entry name" value="X8"/>
    <property type="match status" value="1"/>
</dbReference>
<keyword evidence="3 4" id="KW-0732">Signal</keyword>
<dbReference type="InterPro" id="IPR044788">
    <property type="entry name" value="X8_dom_prot"/>
</dbReference>